<sequence>MQSIFHFAFHVRDLELSRQFYCGVLGCVQGRSTDTWVDVNFFGHQLSLHLGTPFPVTNTGKVGDHLVPMPHLGVLLEMSDWAAVRDRLVKSGVEFILPPHIRFAGEPSEQATMFFLDPAGNPIEIKGLSNLETAFAS</sequence>
<dbReference type="InterPro" id="IPR037523">
    <property type="entry name" value="VOC_core"/>
</dbReference>
<evidence type="ECO:0000259" key="1">
    <source>
        <dbReference type="PROSITE" id="PS51819"/>
    </source>
</evidence>
<dbReference type="EMBL" id="CP011507">
    <property type="protein sequence ID" value="AKS05331.1"/>
    <property type="molecule type" value="Genomic_DNA"/>
</dbReference>
<dbReference type="AlphaFoldDB" id="A0A0H5A3C6"/>
<accession>A0A0H5A3C6</accession>
<evidence type="ECO:0000313" key="3">
    <source>
        <dbReference type="Proteomes" id="UP000036608"/>
    </source>
</evidence>
<dbReference type="PROSITE" id="PS51819">
    <property type="entry name" value="VOC"/>
    <property type="match status" value="1"/>
</dbReference>
<dbReference type="PANTHER" id="PTHR39434:SF1">
    <property type="entry name" value="VOC DOMAIN-CONTAINING PROTEIN"/>
    <property type="match status" value="1"/>
</dbReference>
<reference evidence="3" key="2">
    <citation type="submission" date="2015-05" db="EMBL/GenBank/DDBJ databases">
        <authorList>
            <person name="Swarnkar M.K."/>
            <person name="Vyas P."/>
            <person name="Rahi P."/>
            <person name="Thakur R."/>
            <person name="Thakur N."/>
            <person name="Singh A.K."/>
            <person name="Gulati A."/>
        </authorList>
    </citation>
    <scope>NUCLEOTIDE SEQUENCE [LARGE SCALE GENOMIC DNA]</scope>
    <source>
        <strain evidence="3">745</strain>
    </source>
</reference>
<dbReference type="InterPro" id="IPR004360">
    <property type="entry name" value="Glyas_Fos-R_dOase_dom"/>
</dbReference>
<keyword evidence="2" id="KW-0223">Dioxygenase</keyword>
<dbReference type="Proteomes" id="UP000036608">
    <property type="component" value="Chromosome"/>
</dbReference>
<protein>
    <submittedName>
        <fullName evidence="2">Dioxygenase</fullName>
    </submittedName>
</protein>
<dbReference type="SUPFAM" id="SSF54593">
    <property type="entry name" value="Glyoxalase/Bleomycin resistance protein/Dihydroxybiphenyl dioxygenase"/>
    <property type="match status" value="1"/>
</dbReference>
<dbReference type="PATRIC" id="fig|200450.3.peg.866"/>
<feature type="domain" description="VOC" evidence="1">
    <location>
        <begin position="3"/>
        <end position="128"/>
    </location>
</feature>
<evidence type="ECO:0000313" key="2">
    <source>
        <dbReference type="EMBL" id="AKS05331.1"/>
    </source>
</evidence>
<gene>
    <name evidence="2" type="ORF">AA957_04125</name>
</gene>
<reference evidence="2 3" key="1">
    <citation type="journal article" date="2015" name="Genome Announc.">
        <title>Complete Genome Sequence of the Rhizobacterium Pseudomonas trivialis Strain IHBB745 with Multiple Plant Growth-Promoting Activities and Tolerance to Desiccation and Alkalinity.</title>
        <authorList>
            <person name="Gulati A."/>
            <person name="Swarnkar M.K."/>
            <person name="Vyas P."/>
            <person name="Rahi P."/>
            <person name="Thakur R."/>
            <person name="Thakur N."/>
            <person name="Singh A.K."/>
        </authorList>
    </citation>
    <scope>NUCLEOTIDE SEQUENCE [LARGE SCALE GENOMIC DNA]</scope>
    <source>
        <strain evidence="3">745</strain>
    </source>
</reference>
<organism evidence="2 3">
    <name type="scientific">Pseudomonas trivialis</name>
    <dbReference type="NCBI Taxonomy" id="200450"/>
    <lineage>
        <taxon>Bacteria</taxon>
        <taxon>Pseudomonadati</taxon>
        <taxon>Pseudomonadota</taxon>
        <taxon>Gammaproteobacteria</taxon>
        <taxon>Pseudomonadales</taxon>
        <taxon>Pseudomonadaceae</taxon>
        <taxon>Pseudomonas</taxon>
    </lineage>
</organism>
<name>A0A0H5A3C6_9PSED</name>
<dbReference type="GO" id="GO:0051213">
    <property type="term" value="F:dioxygenase activity"/>
    <property type="evidence" value="ECO:0007669"/>
    <property type="project" value="UniProtKB-KW"/>
</dbReference>
<proteinExistence type="predicted"/>
<dbReference type="PANTHER" id="PTHR39434">
    <property type="match status" value="1"/>
</dbReference>
<keyword evidence="2" id="KW-0560">Oxidoreductase</keyword>
<dbReference type="Pfam" id="PF00903">
    <property type="entry name" value="Glyoxalase"/>
    <property type="match status" value="1"/>
</dbReference>
<dbReference type="OrthoDB" id="793940at2"/>
<dbReference type="InterPro" id="IPR029068">
    <property type="entry name" value="Glyas_Bleomycin-R_OHBP_Dase"/>
</dbReference>
<dbReference type="CDD" id="cd08357">
    <property type="entry name" value="VOC_like"/>
    <property type="match status" value="1"/>
</dbReference>
<dbReference type="KEGG" id="ptv:AA957_04125"/>
<dbReference type="Gene3D" id="3.10.180.10">
    <property type="entry name" value="2,3-Dihydroxybiphenyl 1,2-Dioxygenase, domain 1"/>
    <property type="match status" value="1"/>
</dbReference>
<dbReference type="RefSeq" id="WP_049709061.1">
    <property type="nucleotide sequence ID" value="NZ_CP011507.1"/>
</dbReference>